<dbReference type="InterPro" id="IPR037873">
    <property type="entry name" value="BamE-like"/>
</dbReference>
<dbReference type="Proteomes" id="UP000249198">
    <property type="component" value="Unassembled WGS sequence"/>
</dbReference>
<keyword evidence="5" id="KW-0449">Lipoprotein</keyword>
<feature type="chain" id="PRO_5016111221" evidence="3">
    <location>
        <begin position="20"/>
        <end position="114"/>
    </location>
</feature>
<comment type="caution">
    <text evidence="5">The sequence shown here is derived from an EMBL/GenBank/DDBJ whole genome shotgun (WGS) entry which is preliminary data.</text>
</comment>
<dbReference type="RefSeq" id="WP_273234879.1">
    <property type="nucleotide sequence ID" value="NZ_QFOH01000040.1"/>
</dbReference>
<evidence type="ECO:0000256" key="3">
    <source>
        <dbReference type="SAM" id="SignalP"/>
    </source>
</evidence>
<evidence type="ECO:0000313" key="5">
    <source>
        <dbReference type="EMBL" id="PZP20928.1"/>
    </source>
</evidence>
<evidence type="ECO:0000259" key="4">
    <source>
        <dbReference type="Pfam" id="PF04355"/>
    </source>
</evidence>
<dbReference type="EMBL" id="QFOH01000040">
    <property type="protein sequence ID" value="PZP20928.1"/>
    <property type="molecule type" value="Genomic_DNA"/>
</dbReference>
<evidence type="ECO:0000313" key="6">
    <source>
        <dbReference type="Proteomes" id="UP000249198"/>
    </source>
</evidence>
<dbReference type="InterPro" id="IPR007450">
    <property type="entry name" value="BamE_dom"/>
</dbReference>
<organism evidence="5 6">
    <name type="scientific">Pseudomonas kuykendallii</name>
    <dbReference type="NCBI Taxonomy" id="1007099"/>
    <lineage>
        <taxon>Bacteria</taxon>
        <taxon>Pseudomonadati</taxon>
        <taxon>Pseudomonadota</taxon>
        <taxon>Gammaproteobacteria</taxon>
        <taxon>Pseudomonadales</taxon>
        <taxon>Pseudomonadaceae</taxon>
        <taxon>Pseudomonas</taxon>
    </lineage>
</organism>
<reference evidence="5 6" key="1">
    <citation type="submission" date="2017-08" db="EMBL/GenBank/DDBJ databases">
        <title>Infants hospitalized years apart are colonized by the same room-sourced microbial strains.</title>
        <authorList>
            <person name="Brooks B."/>
            <person name="Olm M.R."/>
            <person name="Firek B.A."/>
            <person name="Baker R."/>
            <person name="Thomas B.C."/>
            <person name="Morowitz M.J."/>
            <person name="Banfield J.F."/>
        </authorList>
    </citation>
    <scope>NUCLEOTIDE SEQUENCE [LARGE SCALE GENOMIC DNA]</scope>
    <source>
        <strain evidence="5">S2_009_000_R2_77</strain>
    </source>
</reference>
<proteinExistence type="predicted"/>
<dbReference type="PROSITE" id="PS51257">
    <property type="entry name" value="PROKAR_LIPOPROTEIN"/>
    <property type="match status" value="1"/>
</dbReference>
<keyword evidence="2" id="KW-0472">Membrane</keyword>
<feature type="signal peptide" evidence="3">
    <location>
        <begin position="1"/>
        <end position="19"/>
    </location>
</feature>
<protein>
    <submittedName>
        <fullName evidence="5">Osmotically-inducible lipoprotein OsmE</fullName>
    </submittedName>
</protein>
<feature type="domain" description="Outer membrane protein assembly factor BamE" evidence="4">
    <location>
        <begin position="30"/>
        <end position="96"/>
    </location>
</feature>
<sequence>MIKQSLALAAVVATLAGCATNPENPVDYVTYRHEPLVEQVKIGMTKEQALTLGGPASSEMGRTVYPGSCNNYVLNHEGKEQPYYVAFDANDRVQDKGFLTCKEMETNERTKHKL</sequence>
<dbReference type="Gene3D" id="3.30.1450.10">
    <property type="match status" value="1"/>
</dbReference>
<dbReference type="Pfam" id="PF04355">
    <property type="entry name" value="BamE"/>
    <property type="match status" value="1"/>
</dbReference>
<dbReference type="NCBIfam" id="NF008423">
    <property type="entry name" value="PRK11251.1"/>
    <property type="match status" value="1"/>
</dbReference>
<dbReference type="AlphaFoldDB" id="A0A2W5CSH9"/>
<name>A0A2W5CSH9_9PSED</name>
<gene>
    <name evidence="5" type="ORF">DI599_20850</name>
</gene>
<evidence type="ECO:0000256" key="1">
    <source>
        <dbReference type="ARBA" id="ARBA00022729"/>
    </source>
</evidence>
<evidence type="ECO:0000256" key="2">
    <source>
        <dbReference type="ARBA" id="ARBA00023136"/>
    </source>
</evidence>
<keyword evidence="1 3" id="KW-0732">Signal</keyword>
<accession>A0A2W5CSH9</accession>
<dbReference type="GO" id="GO:0019867">
    <property type="term" value="C:outer membrane"/>
    <property type="evidence" value="ECO:0007669"/>
    <property type="project" value="InterPro"/>
</dbReference>